<evidence type="ECO:0000313" key="2">
    <source>
        <dbReference type="EMBL" id="AAO10861.1"/>
    </source>
</evidence>
<name>A0A3Q0L5X1_VIBVU</name>
<reference evidence="3" key="1">
    <citation type="submission" date="2002-12" db="EMBL/GenBank/DDBJ databases">
        <title>Complete genome sequence of Vibrio vulnificus CMCP6.</title>
        <authorList>
            <person name="Rhee J.H."/>
            <person name="Kim S.Y."/>
            <person name="Chung S.S."/>
            <person name="Kim J.J."/>
            <person name="Moon Y.H."/>
            <person name="Jeong H."/>
            <person name="Choy H.E."/>
        </authorList>
    </citation>
    <scope>NUCLEOTIDE SEQUENCE [LARGE SCALE GENOMIC DNA]</scope>
    <source>
        <strain evidence="3">CMCP6</strain>
    </source>
</reference>
<keyword evidence="1" id="KW-0812">Transmembrane</keyword>
<dbReference type="Proteomes" id="UP000002275">
    <property type="component" value="Chromosome I"/>
</dbReference>
<feature type="transmembrane region" description="Helical" evidence="1">
    <location>
        <begin position="117"/>
        <end position="133"/>
    </location>
</feature>
<dbReference type="KEGG" id="vvu:VV1_2502"/>
<sequence>MKIIGFLLVAALTVNLCISSFSIFQLYRYLELQDSNWQKGVHFYTEARNNTQISVQERTAVTKLIAKELFILGYDGAYYVDINGKEKLFKPTEGHREARKLSFQSRQTSIAYIHEQLWLNALYVTLLLVIAIIKSKFQKRI</sequence>
<proteinExistence type="predicted"/>
<evidence type="ECO:0000313" key="3">
    <source>
        <dbReference type="Proteomes" id="UP000002275"/>
    </source>
</evidence>
<reference evidence="2 3" key="2">
    <citation type="journal article" date="2003" name="Infect. Immun.">
        <title>Characterization and pathogenic significance of Vibrio vulnificus antigens preferentially expressed in septicemic patients.</title>
        <authorList>
            <person name="Kim Y.R."/>
            <person name="Lee S.E."/>
            <person name="Kim C.M."/>
            <person name="Kim S.Y."/>
            <person name="Shin E.K."/>
            <person name="Shin D.H."/>
            <person name="Chung S.S."/>
            <person name="Choy H.E."/>
            <person name="Progulske-Fox A."/>
            <person name="Hillman J.D."/>
            <person name="Handfield M."/>
            <person name="Rhee J.H."/>
        </authorList>
    </citation>
    <scope>NUCLEOTIDE SEQUENCE [LARGE SCALE GENOMIC DNA]</scope>
    <source>
        <strain evidence="2 3">CMCP6</strain>
    </source>
</reference>
<dbReference type="EMBL" id="AE016795">
    <property type="protein sequence ID" value="AAO10861.1"/>
    <property type="molecule type" value="Genomic_DNA"/>
</dbReference>
<keyword evidence="1" id="KW-0472">Membrane</keyword>
<organism evidence="2 3">
    <name type="scientific">Vibrio vulnificus (strain CMCP6)</name>
    <dbReference type="NCBI Taxonomy" id="216895"/>
    <lineage>
        <taxon>Bacteria</taxon>
        <taxon>Pseudomonadati</taxon>
        <taxon>Pseudomonadota</taxon>
        <taxon>Gammaproteobacteria</taxon>
        <taxon>Vibrionales</taxon>
        <taxon>Vibrionaceae</taxon>
        <taxon>Vibrio</taxon>
    </lineage>
</organism>
<keyword evidence="1" id="KW-1133">Transmembrane helix</keyword>
<dbReference type="AlphaFoldDB" id="A0A3Q0L5X1"/>
<gene>
    <name evidence="2" type="ordered locus">VV1_2502</name>
</gene>
<accession>A0A3Q0L5X1</accession>
<protein>
    <submittedName>
        <fullName evidence="2">Uncharacterized protein</fullName>
    </submittedName>
</protein>
<dbReference type="RefSeq" id="WP_011080361.1">
    <property type="nucleotide sequence ID" value="NC_004459.3"/>
</dbReference>
<evidence type="ECO:0000256" key="1">
    <source>
        <dbReference type="SAM" id="Phobius"/>
    </source>
</evidence>
<reference evidence="2 3" key="3">
    <citation type="journal article" date="2011" name="Mol. Syst. Biol.">
        <title>Integrative genome-scale metabolic analysis of Vibrio vulnificus for drug targeting and discovery.</title>
        <authorList>
            <person name="Kim H.U."/>
            <person name="Kim S.Y."/>
            <person name="Jeong H."/>
            <person name="Kim T.Y."/>
            <person name="Kim J.J."/>
            <person name="Choy H.E."/>
            <person name="Yi K.Y."/>
            <person name="Rhee J.H."/>
            <person name="Lee S.Y."/>
        </authorList>
    </citation>
    <scope>NUCLEOTIDE SEQUENCE [LARGE SCALE GENOMIC DNA]</scope>
    <source>
        <strain evidence="2 3">CMCP6</strain>
    </source>
</reference>